<evidence type="ECO:0000313" key="2">
    <source>
        <dbReference type="EMBL" id="ERJ04687.1"/>
    </source>
</evidence>
<dbReference type="InterPro" id="IPR002591">
    <property type="entry name" value="Phosphodiest/P_Trfase"/>
</dbReference>
<dbReference type="GeneID" id="23800449"/>
<dbReference type="AlphaFoldDB" id="S6D019"/>
<dbReference type="PANTHER" id="PTHR10151">
    <property type="entry name" value="ECTONUCLEOTIDE PYROPHOSPHATASE/PHOSPHODIESTERASE"/>
    <property type="match status" value="1"/>
</dbReference>
<evidence type="ECO:0000313" key="4">
    <source>
        <dbReference type="Proteomes" id="UP000015381"/>
    </source>
</evidence>
<organism evidence="1 4">
    <name type="scientific">Halorhabdus tiamatea SARL4B</name>
    <dbReference type="NCBI Taxonomy" id="1033806"/>
    <lineage>
        <taxon>Archaea</taxon>
        <taxon>Methanobacteriati</taxon>
        <taxon>Methanobacteriota</taxon>
        <taxon>Stenosarchaea group</taxon>
        <taxon>Halobacteria</taxon>
        <taxon>Halobacteriales</taxon>
        <taxon>Haloarculaceae</taxon>
        <taxon>Halorhabdus</taxon>
    </lineage>
</organism>
<dbReference type="KEGG" id="hti:HTIA_0990"/>
<reference evidence="2 3" key="2">
    <citation type="journal article" date="2013" name="PLoS ONE">
        <title>INDIGO - INtegrated Data Warehouse of MIcrobial GenOmes with Examples from the Red Sea Extremophiles.</title>
        <authorList>
            <person name="Alam I."/>
            <person name="Antunes A."/>
            <person name="Kamau A.A."/>
            <person name="Ba Alawi W."/>
            <person name="Kalkatawi M."/>
            <person name="Stingl U."/>
            <person name="Bajic V.B."/>
        </authorList>
    </citation>
    <scope>NUCLEOTIDE SEQUENCE [LARGE SCALE GENOMIC DNA]</scope>
    <source>
        <strain evidence="2 3">SARL4B</strain>
    </source>
</reference>
<dbReference type="RefSeq" id="WP_020936083.1">
    <property type="nucleotide sequence ID" value="NC_021921.1"/>
</dbReference>
<dbReference type="Proteomes" id="UP000003861">
    <property type="component" value="Unassembled WGS sequence"/>
</dbReference>
<dbReference type="PANTHER" id="PTHR10151:SF120">
    <property type="entry name" value="BIS(5'-ADENOSYL)-TRIPHOSPHATASE"/>
    <property type="match status" value="1"/>
</dbReference>
<dbReference type="Gene3D" id="3.40.720.10">
    <property type="entry name" value="Alkaline Phosphatase, subunit A"/>
    <property type="match status" value="2"/>
</dbReference>
<dbReference type="STRING" id="1033806.HTIA_0990"/>
<reference evidence="1 4" key="3">
    <citation type="journal article" date="2014" name="Environ. Microbiol.">
        <title>Halorhabdus tiamatea: proteogenomics and glycosidase activity measurements identify the first cultivated euryarchaeon from a deep-sea anoxic brine lake as potential polysaccharide degrader.</title>
        <authorList>
            <person name="Werner J."/>
            <person name="Ferrer M."/>
            <person name="Michel G."/>
            <person name="Mann A.J."/>
            <person name="Huang S."/>
            <person name="Juarez S."/>
            <person name="Ciordia S."/>
            <person name="Albar J.P."/>
            <person name="Alcaide M."/>
            <person name="La Cono V."/>
            <person name="Yakimov M.M."/>
            <person name="Antunes A."/>
            <person name="Taborda M."/>
            <person name="Da Costa M.S."/>
            <person name="Amann R.I."/>
            <person name="Gloeckner F.O."/>
            <person name="Golyshina O.V."/>
            <person name="Golyshin P.N."/>
            <person name="Teeling H."/>
        </authorList>
    </citation>
    <scope>NUCLEOTIDE SEQUENCE [LARGE SCALE GENOMIC DNA]</scope>
    <source>
        <strain evidence="4">SARL4B</strain>
        <strain evidence="1">Type strain: SARL4B</strain>
    </source>
</reference>
<dbReference type="EMBL" id="HF571520">
    <property type="protein sequence ID" value="CCQ33128.1"/>
    <property type="molecule type" value="Genomic_DNA"/>
</dbReference>
<evidence type="ECO:0000313" key="3">
    <source>
        <dbReference type="Proteomes" id="UP000003861"/>
    </source>
</evidence>
<gene>
    <name evidence="2" type="ORF">HLRTI_003332</name>
    <name evidence="1" type="ORF">HTIA_0990</name>
</gene>
<sequence>MTDTIILGLDGATWDVLDPLLEDGHLPELQARIDEGQANTLESTFPPITAPAWLSMATGQNPGKTGVFYFLNRDDPDSFEFESLGSDSFQGESFWDVLAARGHSVGVFNFPMLYPPYELGENGFMVSGLGSPSDDTITKPDDLKHELDEVTGDYEVKVPYADPKYQNRPGQLASDLHEMLEKREAAMTYLLEEKRPDVFFGVVSVTDWAQHYFWRYHDPEHALYDPNADETHQNALTRLWKRVDETVGRVAEFADREDANLLLVSDHGFGPVNRTFYSNDWLESHGLRVPAETSTVQSLRTRYFPHLRRIAEPIVSAIPQLNDLAKSVGKSIRGSPGDDIDWERSVVFAPRQNLTCGMLYMLSEDPADTAAVIDALENITDSNDDPIEIDVFQPEERYEGPKTDLAPDILFTVEDFACAVDPRPNTNDAYIVDGPPSAARSGGHRMEGIYVASGPAIEPAEGEQASIFDIAPTLLYALGEPIPDVMDGESLTNLFTTEFQAERSVERQSLATLVGSGKSETERDTEAVQDQLEDLGYI</sequence>
<dbReference type="Pfam" id="PF01663">
    <property type="entry name" value="Phosphodiest"/>
    <property type="match status" value="1"/>
</dbReference>
<name>S6D019_9EURY</name>
<protein>
    <submittedName>
        <fullName evidence="2">Conserved archaeal protein</fullName>
    </submittedName>
    <submittedName>
        <fullName evidence="1">Type I phosphodiesterase/nucleotide pyrophosphatase family protein</fullName>
    </submittedName>
</protein>
<proteinExistence type="predicted"/>
<accession>S6D019</accession>
<dbReference type="InterPro" id="IPR017850">
    <property type="entry name" value="Alkaline_phosphatase_core_sf"/>
</dbReference>
<dbReference type="OrthoDB" id="198670at2157"/>
<evidence type="ECO:0000313" key="1">
    <source>
        <dbReference type="EMBL" id="CCQ33128.1"/>
    </source>
</evidence>
<reference evidence="2 3" key="1">
    <citation type="journal article" date="2011" name="J. Bacteriol.">
        <title>Genome sequence of Halorhabdus tiamatea, the first archaeon isolated from a deep-sea anoxic brine lake.</title>
        <authorList>
            <person name="Antunes A."/>
            <person name="Alam I."/>
            <person name="Bajic V.B."/>
            <person name="Stingl U."/>
        </authorList>
    </citation>
    <scope>NUCLEOTIDE SEQUENCE [LARGE SCALE GENOMIC DNA]</scope>
    <source>
        <strain evidence="2 3">SARL4B</strain>
    </source>
</reference>
<dbReference type="GO" id="GO:0016787">
    <property type="term" value="F:hydrolase activity"/>
    <property type="evidence" value="ECO:0007669"/>
    <property type="project" value="UniProtKB-ARBA"/>
</dbReference>
<dbReference type="eggNOG" id="arCOG01377">
    <property type="taxonomic scope" value="Archaea"/>
</dbReference>
<dbReference type="SUPFAM" id="SSF53649">
    <property type="entry name" value="Alkaline phosphatase-like"/>
    <property type="match status" value="1"/>
</dbReference>
<dbReference type="EMBL" id="AFNT02000062">
    <property type="protein sequence ID" value="ERJ04687.1"/>
    <property type="molecule type" value="Genomic_DNA"/>
</dbReference>
<dbReference type="HOGENOM" id="CLU_024306_0_0_2"/>
<dbReference type="Proteomes" id="UP000015381">
    <property type="component" value="Chromosome I"/>
</dbReference>
<keyword evidence="4" id="KW-1185">Reference proteome</keyword>